<feature type="region of interest" description="Disordered" evidence="6">
    <location>
        <begin position="1"/>
        <end position="48"/>
    </location>
</feature>
<dbReference type="InterPro" id="IPR004841">
    <property type="entry name" value="AA-permease/SLC12A_dom"/>
</dbReference>
<feature type="transmembrane region" description="Helical" evidence="7">
    <location>
        <begin position="386"/>
        <end position="406"/>
    </location>
</feature>
<feature type="transmembrane region" description="Helical" evidence="7">
    <location>
        <begin position="167"/>
        <end position="187"/>
    </location>
</feature>
<feature type="compositionally biased region" description="Polar residues" evidence="6">
    <location>
        <begin position="1"/>
        <end position="10"/>
    </location>
</feature>
<keyword evidence="2" id="KW-0813">Transport</keyword>
<sequence length="567" mass="61409">MGGASLSSTAGDPVKSKEMLDDVEPGLTRADSATPGQQSEQFQAHGTRREIKTRHAQMLAIGGSIGTNLFIGVGQVLAVGGPGLLLLAFGLMAIFVYGMVTLICELGSFVPVPGNSMSAMGSRFVSRSMGFAMGWLYFYSFAIIVAYELAAMVIIIDYWPNNINPAVWISVGFIFFLVLNLCPVGVYGESEFWFTLVKIIMATGLLLLSLILMLGGGPTHDRLGYRYWNDPGAVKSYIVGGAGGRFTAFLYIWVYSGFSFFFAPEQLILASGEMVNPRKNLPSASRRFFFRLVFFYVLGAAAVGVICPSNAPGLTSGAGNADASPWVIAISSAGIDVLPSIINAGILTAALSAGNAYLYMSSRALFSLATVGDAPKIFTRCTSWGIPLYAILASSCFGFLGFLVLNTEAGQVFNWFISITNTAGYTSWVACCVIYFRFRKACAEKGVTPPYRSAIQPYAARICIVVFSILLLCNGFTVFYPGRFTASGFLTTYIGIPIFAALWLGHKFTAGRHDPWWLSISDIDLVTGVAQADAEAEMWNALEKEREDSKSTSKWTKPFNKVRALWS</sequence>
<keyword evidence="3 7" id="KW-0812">Transmembrane</keyword>
<dbReference type="Pfam" id="PF00324">
    <property type="entry name" value="AA_permease"/>
    <property type="match status" value="1"/>
</dbReference>
<keyword evidence="5 7" id="KW-0472">Membrane</keyword>
<dbReference type="InterPro" id="IPR050524">
    <property type="entry name" value="APC_YAT"/>
</dbReference>
<dbReference type="PANTHER" id="PTHR43341:SF38">
    <property type="entry name" value="PROLINE TRANSPORTER (EUROFUNG)"/>
    <property type="match status" value="1"/>
</dbReference>
<feature type="transmembrane region" description="Helical" evidence="7">
    <location>
        <begin position="486"/>
        <end position="505"/>
    </location>
</feature>
<protein>
    <recommendedName>
        <fullName evidence="8">Amino acid permease/ SLC12A domain-containing protein</fullName>
    </recommendedName>
</protein>
<feature type="transmembrane region" description="Helical" evidence="7">
    <location>
        <begin position="58"/>
        <end position="78"/>
    </location>
</feature>
<dbReference type="AlphaFoldDB" id="A0A9N9ZF56"/>
<evidence type="ECO:0000256" key="6">
    <source>
        <dbReference type="SAM" id="MobiDB-lite"/>
    </source>
</evidence>
<accession>A0A9N9ZF56</accession>
<dbReference type="GO" id="GO:0016020">
    <property type="term" value="C:membrane"/>
    <property type="evidence" value="ECO:0007669"/>
    <property type="project" value="UniProtKB-SubCell"/>
</dbReference>
<gene>
    <name evidence="9" type="ORF">CSOL1703_00015251</name>
</gene>
<evidence type="ECO:0000256" key="1">
    <source>
        <dbReference type="ARBA" id="ARBA00004141"/>
    </source>
</evidence>
<reference evidence="10" key="1">
    <citation type="submission" date="2019-06" db="EMBL/GenBank/DDBJ databases">
        <authorList>
            <person name="Broberg M."/>
        </authorList>
    </citation>
    <scope>NUCLEOTIDE SEQUENCE [LARGE SCALE GENOMIC DNA]</scope>
</reference>
<feature type="transmembrane region" description="Helical" evidence="7">
    <location>
        <begin position="237"/>
        <end position="263"/>
    </location>
</feature>
<keyword evidence="10" id="KW-1185">Reference proteome</keyword>
<feature type="transmembrane region" description="Helical" evidence="7">
    <location>
        <begin position="199"/>
        <end position="217"/>
    </location>
</feature>
<evidence type="ECO:0000256" key="7">
    <source>
        <dbReference type="SAM" id="Phobius"/>
    </source>
</evidence>
<dbReference type="Proteomes" id="UP000775872">
    <property type="component" value="Unassembled WGS sequence"/>
</dbReference>
<name>A0A9N9ZF56_9HYPO</name>
<evidence type="ECO:0000256" key="4">
    <source>
        <dbReference type="ARBA" id="ARBA00022989"/>
    </source>
</evidence>
<dbReference type="EMBL" id="CABFOC020000046">
    <property type="protein sequence ID" value="CAH0054059.1"/>
    <property type="molecule type" value="Genomic_DNA"/>
</dbReference>
<dbReference type="PIRSF" id="PIRSF006060">
    <property type="entry name" value="AA_transporter"/>
    <property type="match status" value="1"/>
</dbReference>
<dbReference type="Gene3D" id="1.20.1740.10">
    <property type="entry name" value="Amino acid/polyamine transporter I"/>
    <property type="match status" value="1"/>
</dbReference>
<feature type="transmembrane region" description="Helical" evidence="7">
    <location>
        <begin position="326"/>
        <end position="353"/>
    </location>
</feature>
<evidence type="ECO:0000259" key="8">
    <source>
        <dbReference type="Pfam" id="PF00324"/>
    </source>
</evidence>
<reference evidence="9 10" key="2">
    <citation type="submission" date="2021-10" db="EMBL/GenBank/DDBJ databases">
        <authorList>
            <person name="Piombo E."/>
        </authorList>
    </citation>
    <scope>NUCLEOTIDE SEQUENCE [LARGE SCALE GENOMIC DNA]</scope>
</reference>
<evidence type="ECO:0000256" key="5">
    <source>
        <dbReference type="ARBA" id="ARBA00023136"/>
    </source>
</evidence>
<feature type="transmembrane region" description="Helical" evidence="7">
    <location>
        <begin position="458"/>
        <end position="480"/>
    </location>
</feature>
<comment type="caution">
    <text evidence="9">The sequence shown here is derived from an EMBL/GenBank/DDBJ whole genome shotgun (WGS) entry which is preliminary data.</text>
</comment>
<feature type="transmembrane region" description="Helical" evidence="7">
    <location>
        <begin position="84"/>
        <end position="110"/>
    </location>
</feature>
<feature type="compositionally biased region" description="Polar residues" evidence="6">
    <location>
        <begin position="34"/>
        <end position="44"/>
    </location>
</feature>
<evidence type="ECO:0000256" key="3">
    <source>
        <dbReference type="ARBA" id="ARBA00022692"/>
    </source>
</evidence>
<feature type="transmembrane region" description="Helical" evidence="7">
    <location>
        <begin position="288"/>
        <end position="306"/>
    </location>
</feature>
<feature type="domain" description="Amino acid permease/ SLC12A" evidence="8">
    <location>
        <begin position="55"/>
        <end position="518"/>
    </location>
</feature>
<feature type="transmembrane region" description="Helical" evidence="7">
    <location>
        <begin position="412"/>
        <end position="438"/>
    </location>
</feature>
<organism evidence="9 10">
    <name type="scientific">Clonostachys solani</name>
    <dbReference type="NCBI Taxonomy" id="160281"/>
    <lineage>
        <taxon>Eukaryota</taxon>
        <taxon>Fungi</taxon>
        <taxon>Dikarya</taxon>
        <taxon>Ascomycota</taxon>
        <taxon>Pezizomycotina</taxon>
        <taxon>Sordariomycetes</taxon>
        <taxon>Hypocreomycetidae</taxon>
        <taxon>Hypocreales</taxon>
        <taxon>Bionectriaceae</taxon>
        <taxon>Clonostachys</taxon>
    </lineage>
</organism>
<proteinExistence type="predicted"/>
<dbReference type="FunFam" id="1.20.1740.10:FF:000001">
    <property type="entry name" value="Amino acid permease"/>
    <property type="match status" value="1"/>
</dbReference>
<evidence type="ECO:0000313" key="10">
    <source>
        <dbReference type="Proteomes" id="UP000775872"/>
    </source>
</evidence>
<evidence type="ECO:0000313" key="9">
    <source>
        <dbReference type="EMBL" id="CAH0054059.1"/>
    </source>
</evidence>
<evidence type="ECO:0000256" key="2">
    <source>
        <dbReference type="ARBA" id="ARBA00022448"/>
    </source>
</evidence>
<feature type="transmembrane region" description="Helical" evidence="7">
    <location>
        <begin position="131"/>
        <end position="155"/>
    </location>
</feature>
<comment type="subcellular location">
    <subcellularLocation>
        <location evidence="1">Membrane</location>
        <topology evidence="1">Multi-pass membrane protein</topology>
    </subcellularLocation>
</comment>
<keyword evidence="4 7" id="KW-1133">Transmembrane helix</keyword>
<dbReference type="GO" id="GO:0015171">
    <property type="term" value="F:amino acid transmembrane transporter activity"/>
    <property type="evidence" value="ECO:0007669"/>
    <property type="project" value="TreeGrafter"/>
</dbReference>
<dbReference type="PANTHER" id="PTHR43341">
    <property type="entry name" value="AMINO ACID PERMEASE"/>
    <property type="match status" value="1"/>
</dbReference>
<dbReference type="OrthoDB" id="3900342at2759"/>